<name>A0A1U9KBF6_9BACL</name>
<reference evidence="8 9" key="1">
    <citation type="journal article" date="2015" name="Int. J. Syst. Evol. Microbiol.">
        <title>Novibacillus thermophilus gen. nov., sp. nov., a Gram-staining-negative and moderately thermophilic member of the family Thermoactinomycetaceae.</title>
        <authorList>
            <person name="Yang G."/>
            <person name="Chen J."/>
            <person name="Zhou S."/>
        </authorList>
    </citation>
    <scope>NUCLEOTIDE SEQUENCE [LARGE SCALE GENOMIC DNA]</scope>
    <source>
        <strain evidence="8 9">SG-1</strain>
    </source>
</reference>
<feature type="transmembrane region" description="Helical" evidence="5">
    <location>
        <begin position="80"/>
        <end position="97"/>
    </location>
</feature>
<gene>
    <name evidence="8" type="ORF">B0W44_03315</name>
</gene>
<evidence type="ECO:0000259" key="7">
    <source>
        <dbReference type="Pfam" id="PF24961"/>
    </source>
</evidence>
<dbReference type="PANTHER" id="PTHR33507">
    <property type="entry name" value="INNER MEMBRANE PROTEIN YBBJ"/>
    <property type="match status" value="1"/>
</dbReference>
<evidence type="ECO:0000259" key="6">
    <source>
        <dbReference type="Pfam" id="PF01957"/>
    </source>
</evidence>
<dbReference type="OrthoDB" id="9806253at2"/>
<evidence type="ECO:0000313" key="9">
    <source>
        <dbReference type="Proteomes" id="UP000188603"/>
    </source>
</evidence>
<feature type="domain" description="NfeD integral membrane" evidence="7">
    <location>
        <begin position="13"/>
        <end position="121"/>
    </location>
</feature>
<dbReference type="Pfam" id="PF24961">
    <property type="entry name" value="NfeD_membrane"/>
    <property type="match status" value="1"/>
</dbReference>
<dbReference type="PANTHER" id="PTHR33507:SF3">
    <property type="entry name" value="INNER MEMBRANE PROTEIN YBBJ"/>
    <property type="match status" value="1"/>
</dbReference>
<protein>
    <submittedName>
        <fullName evidence="8">Uncharacterized protein</fullName>
    </submittedName>
</protein>
<evidence type="ECO:0000256" key="3">
    <source>
        <dbReference type="ARBA" id="ARBA00022989"/>
    </source>
</evidence>
<dbReference type="KEGG" id="ntr:B0W44_03315"/>
<keyword evidence="3 5" id="KW-1133">Transmembrane helix</keyword>
<evidence type="ECO:0000256" key="1">
    <source>
        <dbReference type="ARBA" id="ARBA00004141"/>
    </source>
</evidence>
<keyword evidence="4 5" id="KW-0472">Membrane</keyword>
<keyword evidence="2 5" id="KW-0812">Transmembrane</keyword>
<dbReference type="InterPro" id="IPR052165">
    <property type="entry name" value="Membrane_assoc_protease"/>
</dbReference>
<dbReference type="AlphaFoldDB" id="A0A1U9KBF6"/>
<dbReference type="InterPro" id="IPR012340">
    <property type="entry name" value="NA-bd_OB-fold"/>
</dbReference>
<dbReference type="STRING" id="1471761.B0W44_03315"/>
<evidence type="ECO:0000256" key="4">
    <source>
        <dbReference type="ARBA" id="ARBA00023136"/>
    </source>
</evidence>
<dbReference type="GO" id="GO:0005886">
    <property type="term" value="C:plasma membrane"/>
    <property type="evidence" value="ECO:0007669"/>
    <property type="project" value="TreeGrafter"/>
</dbReference>
<dbReference type="Proteomes" id="UP000188603">
    <property type="component" value="Chromosome"/>
</dbReference>
<feature type="domain" description="NfeD-like C-terminal" evidence="6">
    <location>
        <begin position="155"/>
        <end position="209"/>
    </location>
</feature>
<comment type="subcellular location">
    <subcellularLocation>
        <location evidence="1">Membrane</location>
        <topology evidence="1">Multi-pass membrane protein</topology>
    </subcellularLocation>
</comment>
<dbReference type="SUPFAM" id="SSF141322">
    <property type="entry name" value="NfeD domain-like"/>
    <property type="match status" value="1"/>
</dbReference>
<dbReference type="Gene3D" id="2.40.50.140">
    <property type="entry name" value="Nucleic acid-binding proteins"/>
    <property type="match status" value="1"/>
</dbReference>
<accession>A0A1U9KBF6</accession>
<dbReference type="Pfam" id="PF01957">
    <property type="entry name" value="NfeD"/>
    <property type="match status" value="1"/>
</dbReference>
<dbReference type="EMBL" id="CP019699">
    <property type="protein sequence ID" value="AQS57374.1"/>
    <property type="molecule type" value="Genomic_DNA"/>
</dbReference>
<organism evidence="8 9">
    <name type="scientific">Novibacillus thermophilus</name>
    <dbReference type="NCBI Taxonomy" id="1471761"/>
    <lineage>
        <taxon>Bacteria</taxon>
        <taxon>Bacillati</taxon>
        <taxon>Bacillota</taxon>
        <taxon>Bacilli</taxon>
        <taxon>Bacillales</taxon>
        <taxon>Thermoactinomycetaceae</taxon>
        <taxon>Novibacillus</taxon>
    </lineage>
</organism>
<evidence type="ECO:0000256" key="5">
    <source>
        <dbReference type="SAM" id="Phobius"/>
    </source>
</evidence>
<feature type="transmembrane region" description="Helical" evidence="5">
    <location>
        <begin position="6"/>
        <end position="26"/>
    </location>
</feature>
<evidence type="ECO:0000256" key="2">
    <source>
        <dbReference type="ARBA" id="ARBA00022692"/>
    </source>
</evidence>
<dbReference type="InterPro" id="IPR002810">
    <property type="entry name" value="NfeD-like_C"/>
</dbReference>
<feature type="transmembrane region" description="Helical" evidence="5">
    <location>
        <begin position="56"/>
        <end position="73"/>
    </location>
</feature>
<dbReference type="InterPro" id="IPR056739">
    <property type="entry name" value="NfeD_membrane"/>
</dbReference>
<feature type="transmembrane region" description="Helical" evidence="5">
    <location>
        <begin position="103"/>
        <end position="126"/>
    </location>
</feature>
<sequence length="214" mass="22996">MGVFSALLDSTAVILLLVYVGMALIATEFFVKARGIAGLLGLVSMVLYFTAAVEHLSLWMVGLFVVGLTMMIVDGKFVQDGTMAAIGVLLMLVGLVMPTNDFLLGTGVACALILGLLSSLLSFRFLPKRDIWEKLTLRDRFTSEAGYSSINVTYQSLVGQKGRTLTDMRPSGTIEVGGKTYSAVTNGTWLKKGSKVKVESVNGTRIMVVEVKEG</sequence>
<evidence type="ECO:0000313" key="8">
    <source>
        <dbReference type="EMBL" id="AQS57374.1"/>
    </source>
</evidence>
<keyword evidence="9" id="KW-1185">Reference proteome</keyword>
<proteinExistence type="predicted"/>